<gene>
    <name evidence="3" type="ORF">ABEB36_011877</name>
</gene>
<protein>
    <recommendedName>
        <fullName evidence="5">N-acetyltransferase domain-containing protein</fullName>
    </recommendedName>
</protein>
<evidence type="ECO:0000256" key="2">
    <source>
        <dbReference type="SAM" id="MobiDB-lite"/>
    </source>
</evidence>
<evidence type="ECO:0000313" key="4">
    <source>
        <dbReference type="Proteomes" id="UP001566132"/>
    </source>
</evidence>
<keyword evidence="1" id="KW-0175">Coiled coil</keyword>
<keyword evidence="4" id="KW-1185">Reference proteome</keyword>
<evidence type="ECO:0008006" key="5">
    <source>
        <dbReference type="Google" id="ProtNLM"/>
    </source>
</evidence>
<reference evidence="3 4" key="1">
    <citation type="submission" date="2024-05" db="EMBL/GenBank/DDBJ databases">
        <title>Genetic variation in Jamaican populations of the coffee berry borer (Hypothenemus hampei).</title>
        <authorList>
            <person name="Errbii M."/>
            <person name="Myrie A."/>
        </authorList>
    </citation>
    <scope>NUCLEOTIDE SEQUENCE [LARGE SCALE GENOMIC DNA]</scope>
    <source>
        <strain evidence="3">JA-Hopewell-2020-01-JO</strain>
        <tissue evidence="3">Whole body</tissue>
    </source>
</reference>
<organism evidence="3 4">
    <name type="scientific">Hypothenemus hampei</name>
    <name type="common">Coffee berry borer</name>
    <dbReference type="NCBI Taxonomy" id="57062"/>
    <lineage>
        <taxon>Eukaryota</taxon>
        <taxon>Metazoa</taxon>
        <taxon>Ecdysozoa</taxon>
        <taxon>Arthropoda</taxon>
        <taxon>Hexapoda</taxon>
        <taxon>Insecta</taxon>
        <taxon>Pterygota</taxon>
        <taxon>Neoptera</taxon>
        <taxon>Endopterygota</taxon>
        <taxon>Coleoptera</taxon>
        <taxon>Polyphaga</taxon>
        <taxon>Cucujiformia</taxon>
        <taxon>Curculionidae</taxon>
        <taxon>Scolytinae</taxon>
        <taxon>Hypothenemus</taxon>
    </lineage>
</organism>
<dbReference type="PANTHER" id="PTHR20905">
    <property type="entry name" value="N-ACETYLTRANSFERASE-RELATED"/>
    <property type="match status" value="1"/>
</dbReference>
<comment type="caution">
    <text evidence="3">The sequence shown here is derived from an EMBL/GenBank/DDBJ whole genome shotgun (WGS) entry which is preliminary data.</text>
</comment>
<accession>A0ABD1E9C6</accession>
<name>A0ABD1E9C6_HYPHA</name>
<dbReference type="InterPro" id="IPR016181">
    <property type="entry name" value="Acyl_CoA_acyltransferase"/>
</dbReference>
<feature type="compositionally biased region" description="Basic residues" evidence="2">
    <location>
        <begin position="285"/>
        <end position="297"/>
    </location>
</feature>
<feature type="coiled-coil region" evidence="1">
    <location>
        <begin position="2"/>
        <end position="32"/>
    </location>
</feature>
<dbReference type="EMBL" id="JBDJPC010000009">
    <property type="protein sequence ID" value="KAL1491256.1"/>
    <property type="molecule type" value="Genomic_DNA"/>
</dbReference>
<sequence length="297" mass="34737">MSRRLRIEEQRARQLKDEMQEEDDKIKLQQERIFGPVIWRRFQNGIKIQDLQKILFSDVINLILECYLKEDILFRNTKIVEDEVSQKSFAERVLFKMHDRASIVAIDEANENRVVGVLILTPVQKCDWGRVYSRTMIVEGKSYTSITNFLNYINRKVDIFEQYQCDTYLRYYLLCIRPEYRGKGLGYQCMLVGLDVARHLKIPISMGIFNNFKMQKIARKIGIDQILYEYSYVKWSDKNGELKFCDPGPGNYTCNIQAGFVPPPPEPDPVPVTKKATKEKVTRADKRKAKAKKKATS</sequence>
<dbReference type="Proteomes" id="UP001566132">
    <property type="component" value="Unassembled WGS sequence"/>
</dbReference>
<dbReference type="CDD" id="cd04301">
    <property type="entry name" value="NAT_SF"/>
    <property type="match status" value="1"/>
</dbReference>
<dbReference type="SUPFAM" id="SSF55729">
    <property type="entry name" value="Acyl-CoA N-acyltransferases (Nat)"/>
    <property type="match status" value="1"/>
</dbReference>
<feature type="compositionally biased region" description="Pro residues" evidence="2">
    <location>
        <begin position="261"/>
        <end position="270"/>
    </location>
</feature>
<evidence type="ECO:0000313" key="3">
    <source>
        <dbReference type="EMBL" id="KAL1491256.1"/>
    </source>
</evidence>
<proteinExistence type="predicted"/>
<evidence type="ECO:0000256" key="1">
    <source>
        <dbReference type="SAM" id="Coils"/>
    </source>
</evidence>
<dbReference type="Gene3D" id="3.40.630.30">
    <property type="match status" value="1"/>
</dbReference>
<dbReference type="AlphaFoldDB" id="A0ABD1E9C6"/>
<dbReference type="PANTHER" id="PTHR20905:SF28">
    <property type="entry name" value="GH28833P-RELATED"/>
    <property type="match status" value="1"/>
</dbReference>
<feature type="region of interest" description="Disordered" evidence="2">
    <location>
        <begin position="261"/>
        <end position="297"/>
    </location>
</feature>